<name>B4NVP1_DROSI</name>
<dbReference type="GO" id="GO:0007616">
    <property type="term" value="P:long-term memory"/>
    <property type="evidence" value="ECO:0007669"/>
    <property type="project" value="EnsemblMetazoa"/>
</dbReference>
<dbReference type="STRING" id="7240.B4NVP1"/>
<protein>
    <submittedName>
        <fullName evidence="2">GD13967</fullName>
    </submittedName>
</protein>
<dbReference type="GO" id="GO:0007274">
    <property type="term" value="P:neuromuscular synaptic transmission"/>
    <property type="evidence" value="ECO:0007669"/>
    <property type="project" value="EnsemblMetazoa"/>
</dbReference>
<gene>
    <name evidence="2" type="primary">Dsim\GD13967</name>
    <name evidence="2" type="ORF">Dsim_GD13967</name>
</gene>
<evidence type="ECO:0000256" key="1">
    <source>
        <dbReference type="SAM" id="MobiDB-lite"/>
    </source>
</evidence>
<sequence>MQQKQPSTMDCYATPVWRSTPSATPTSRPPSGSLGGSASATAPIAVKDLRQGLQNSPQFHPNQLTSTRNQRQILQVLPPPYTQRSQVRGQRRRSFECLDGAASLAAMEHMDSGSDHSGGSDVTVQIADVIDYADA</sequence>
<accession>B4NVP1</accession>
<evidence type="ECO:0000313" key="3">
    <source>
        <dbReference type="Proteomes" id="UP000000304"/>
    </source>
</evidence>
<dbReference type="Bgee" id="FBgn0188751">
    <property type="expression patterns" value="Expressed in embryo and 3 other cell types or tissues"/>
</dbReference>
<feature type="region of interest" description="Disordered" evidence="1">
    <location>
        <begin position="1"/>
        <end position="44"/>
    </location>
</feature>
<proteinExistence type="predicted"/>
<dbReference type="HOGENOM" id="CLU_1887934_0_0_1"/>
<reference evidence="2 3" key="1">
    <citation type="journal article" date="2007" name="Nature">
        <title>Evolution of genes and genomes on the Drosophila phylogeny.</title>
        <authorList>
            <consortium name="Drosophila 12 Genomes Consortium"/>
            <person name="Clark A.G."/>
            <person name="Eisen M.B."/>
            <person name="Smith D.R."/>
            <person name="Bergman C.M."/>
            <person name="Oliver B."/>
            <person name="Markow T.A."/>
            <person name="Kaufman T.C."/>
            <person name="Kellis M."/>
            <person name="Gelbart W."/>
            <person name="Iyer V.N."/>
            <person name="Pollard D.A."/>
            <person name="Sackton T.B."/>
            <person name="Larracuente A.M."/>
            <person name="Singh N.D."/>
            <person name="Abad J.P."/>
            <person name="Abt D.N."/>
            <person name="Adryan B."/>
            <person name="Aguade M."/>
            <person name="Akashi H."/>
            <person name="Anderson W.W."/>
            <person name="Aquadro C.F."/>
            <person name="Ardell D.H."/>
            <person name="Arguello R."/>
            <person name="Artieri C.G."/>
            <person name="Barbash D.A."/>
            <person name="Barker D."/>
            <person name="Barsanti P."/>
            <person name="Batterham P."/>
            <person name="Batzoglou S."/>
            <person name="Begun D."/>
            <person name="Bhutkar A."/>
            <person name="Blanco E."/>
            <person name="Bosak S.A."/>
            <person name="Bradley R.K."/>
            <person name="Brand A.D."/>
            <person name="Brent M.R."/>
            <person name="Brooks A.N."/>
            <person name="Brown R.H."/>
            <person name="Butlin R.K."/>
            <person name="Caggese C."/>
            <person name="Calvi B.R."/>
            <person name="Bernardo de Carvalho A."/>
            <person name="Caspi A."/>
            <person name="Castrezana S."/>
            <person name="Celniker S.E."/>
            <person name="Chang J.L."/>
            <person name="Chapple C."/>
            <person name="Chatterji S."/>
            <person name="Chinwalla A."/>
            <person name="Civetta A."/>
            <person name="Clifton S.W."/>
            <person name="Comeron J.M."/>
            <person name="Costello J.C."/>
            <person name="Coyne J.A."/>
            <person name="Daub J."/>
            <person name="David R.G."/>
            <person name="Delcher A.L."/>
            <person name="Delehaunty K."/>
            <person name="Do C.B."/>
            <person name="Ebling H."/>
            <person name="Edwards K."/>
            <person name="Eickbush T."/>
            <person name="Evans J.D."/>
            <person name="Filipski A."/>
            <person name="Findeiss S."/>
            <person name="Freyhult E."/>
            <person name="Fulton L."/>
            <person name="Fulton R."/>
            <person name="Garcia A.C."/>
            <person name="Gardiner A."/>
            <person name="Garfield D.A."/>
            <person name="Garvin B.E."/>
            <person name="Gibson G."/>
            <person name="Gilbert D."/>
            <person name="Gnerre S."/>
            <person name="Godfrey J."/>
            <person name="Good R."/>
            <person name="Gotea V."/>
            <person name="Gravely B."/>
            <person name="Greenberg A.J."/>
            <person name="Griffiths-Jones S."/>
            <person name="Gross S."/>
            <person name="Guigo R."/>
            <person name="Gustafson E.A."/>
            <person name="Haerty W."/>
            <person name="Hahn M.W."/>
            <person name="Halligan D.L."/>
            <person name="Halpern A.L."/>
            <person name="Halter G.M."/>
            <person name="Han M.V."/>
            <person name="Heger A."/>
            <person name="Hillier L."/>
            <person name="Hinrichs A.S."/>
            <person name="Holmes I."/>
            <person name="Hoskins R.A."/>
            <person name="Hubisz M.J."/>
            <person name="Hultmark D."/>
            <person name="Huntley M.A."/>
            <person name="Jaffe D.B."/>
            <person name="Jagadeeshan S."/>
            <person name="Jeck W.R."/>
            <person name="Johnson J."/>
            <person name="Jones C.D."/>
            <person name="Jordan W.C."/>
            <person name="Karpen G.H."/>
            <person name="Kataoka E."/>
            <person name="Keightley P.D."/>
            <person name="Kheradpour P."/>
            <person name="Kirkness E.F."/>
            <person name="Koerich L.B."/>
            <person name="Kristiansen K."/>
            <person name="Kudrna D."/>
            <person name="Kulathinal R.J."/>
            <person name="Kumar S."/>
            <person name="Kwok R."/>
            <person name="Lander E."/>
            <person name="Langley C.H."/>
            <person name="Lapoint R."/>
            <person name="Lazzaro B.P."/>
            <person name="Lee S.J."/>
            <person name="Levesque L."/>
            <person name="Li R."/>
            <person name="Lin C.F."/>
            <person name="Lin M.F."/>
            <person name="Lindblad-Toh K."/>
            <person name="Llopart A."/>
            <person name="Long M."/>
            <person name="Low L."/>
            <person name="Lozovsky E."/>
            <person name="Lu J."/>
            <person name="Luo M."/>
            <person name="Machado C.A."/>
            <person name="Makalowski W."/>
            <person name="Marzo M."/>
            <person name="Matsuda M."/>
            <person name="Matzkin L."/>
            <person name="McAllister B."/>
            <person name="McBride C.S."/>
            <person name="McKernan B."/>
            <person name="McKernan K."/>
            <person name="Mendez-Lago M."/>
            <person name="Minx P."/>
            <person name="Mollenhauer M.U."/>
            <person name="Montooth K."/>
            <person name="Mount S.M."/>
            <person name="Mu X."/>
            <person name="Myers E."/>
            <person name="Negre B."/>
            <person name="Newfeld S."/>
            <person name="Nielsen R."/>
            <person name="Noor M.A."/>
            <person name="O'Grady P."/>
            <person name="Pachter L."/>
            <person name="Papaceit M."/>
            <person name="Parisi M.J."/>
            <person name="Parisi M."/>
            <person name="Parts L."/>
            <person name="Pedersen J.S."/>
            <person name="Pesole G."/>
            <person name="Phillippy A.M."/>
            <person name="Ponting C.P."/>
            <person name="Pop M."/>
            <person name="Porcelli D."/>
            <person name="Powell J.R."/>
            <person name="Prohaska S."/>
            <person name="Pruitt K."/>
            <person name="Puig M."/>
            <person name="Quesneville H."/>
            <person name="Ram K.R."/>
            <person name="Rand D."/>
            <person name="Rasmussen M.D."/>
            <person name="Reed L.K."/>
            <person name="Reenan R."/>
            <person name="Reily A."/>
            <person name="Remington K.A."/>
            <person name="Rieger T.T."/>
            <person name="Ritchie M.G."/>
            <person name="Robin C."/>
            <person name="Rogers Y.H."/>
            <person name="Rohde C."/>
            <person name="Rozas J."/>
            <person name="Rubenfield M.J."/>
            <person name="Ruiz A."/>
            <person name="Russo S."/>
            <person name="Salzberg S.L."/>
            <person name="Sanchez-Gracia A."/>
            <person name="Saranga D.J."/>
            <person name="Sato H."/>
            <person name="Schaeffer S.W."/>
            <person name="Schatz M.C."/>
            <person name="Schlenke T."/>
            <person name="Schwartz R."/>
            <person name="Segarra C."/>
            <person name="Singh R.S."/>
            <person name="Sirot L."/>
            <person name="Sirota M."/>
            <person name="Sisneros N.B."/>
            <person name="Smith C.D."/>
            <person name="Smith T.F."/>
            <person name="Spieth J."/>
            <person name="Stage D.E."/>
            <person name="Stark A."/>
            <person name="Stephan W."/>
            <person name="Strausberg R.L."/>
            <person name="Strempel S."/>
            <person name="Sturgill D."/>
            <person name="Sutton G."/>
            <person name="Sutton G.G."/>
            <person name="Tao W."/>
            <person name="Teichmann S."/>
            <person name="Tobari Y.N."/>
            <person name="Tomimura Y."/>
            <person name="Tsolas J.M."/>
            <person name="Valente V.L."/>
            <person name="Venter E."/>
            <person name="Venter J.C."/>
            <person name="Vicario S."/>
            <person name="Vieira F.G."/>
            <person name="Vilella A.J."/>
            <person name="Villasante A."/>
            <person name="Walenz B."/>
            <person name="Wang J."/>
            <person name="Wasserman M."/>
            <person name="Watts T."/>
            <person name="Wilson D."/>
            <person name="Wilson R.K."/>
            <person name="Wing R.A."/>
            <person name="Wolfner M.F."/>
            <person name="Wong A."/>
            <person name="Wong G.K."/>
            <person name="Wu C.I."/>
            <person name="Wu G."/>
            <person name="Yamamoto D."/>
            <person name="Yang H.P."/>
            <person name="Yang S.P."/>
            <person name="Yorke J.A."/>
            <person name="Yoshida K."/>
            <person name="Zdobnov E."/>
            <person name="Zhang P."/>
            <person name="Zhang Y."/>
            <person name="Zimin A.V."/>
            <person name="Baldwin J."/>
            <person name="Abdouelleil A."/>
            <person name="Abdulkadir J."/>
            <person name="Abebe A."/>
            <person name="Abera B."/>
            <person name="Abreu J."/>
            <person name="Acer S.C."/>
            <person name="Aftuck L."/>
            <person name="Alexander A."/>
            <person name="An P."/>
            <person name="Anderson E."/>
            <person name="Anderson S."/>
            <person name="Arachi H."/>
            <person name="Azer M."/>
            <person name="Bachantsang P."/>
            <person name="Barry A."/>
            <person name="Bayul T."/>
            <person name="Berlin A."/>
            <person name="Bessette D."/>
            <person name="Bloom T."/>
            <person name="Blye J."/>
            <person name="Boguslavskiy L."/>
            <person name="Bonnet C."/>
            <person name="Boukhgalter B."/>
            <person name="Bourzgui I."/>
            <person name="Brown A."/>
            <person name="Cahill P."/>
            <person name="Channer S."/>
            <person name="Cheshatsang Y."/>
            <person name="Chuda L."/>
            <person name="Citroen M."/>
            <person name="Collymore A."/>
            <person name="Cooke P."/>
            <person name="Costello M."/>
            <person name="D'Aco K."/>
            <person name="Daza R."/>
            <person name="De Haan G."/>
            <person name="DeGray S."/>
            <person name="DeMaso C."/>
            <person name="Dhargay N."/>
            <person name="Dooley K."/>
            <person name="Dooley E."/>
            <person name="Doricent M."/>
            <person name="Dorje P."/>
            <person name="Dorjee K."/>
            <person name="Dupes A."/>
            <person name="Elong R."/>
            <person name="Falk J."/>
            <person name="Farina A."/>
            <person name="Faro S."/>
            <person name="Ferguson D."/>
            <person name="Fisher S."/>
            <person name="Foley C.D."/>
            <person name="Franke A."/>
            <person name="Friedrich D."/>
            <person name="Gadbois L."/>
            <person name="Gearin G."/>
            <person name="Gearin C.R."/>
            <person name="Giannoukos G."/>
            <person name="Goode T."/>
            <person name="Graham J."/>
            <person name="Grandbois E."/>
            <person name="Grewal S."/>
            <person name="Gyaltsen K."/>
            <person name="Hafez N."/>
            <person name="Hagos B."/>
            <person name="Hall J."/>
            <person name="Henson C."/>
            <person name="Hollinger A."/>
            <person name="Honan T."/>
            <person name="Huard M.D."/>
            <person name="Hughes L."/>
            <person name="Hurhula B."/>
            <person name="Husby M.E."/>
            <person name="Kamat A."/>
            <person name="Kanga B."/>
            <person name="Kashin S."/>
            <person name="Khazanovich D."/>
            <person name="Kisner P."/>
            <person name="Lance K."/>
            <person name="Lara M."/>
            <person name="Lee W."/>
            <person name="Lennon N."/>
            <person name="Letendre F."/>
            <person name="LeVine R."/>
            <person name="Lipovsky A."/>
            <person name="Liu X."/>
            <person name="Liu J."/>
            <person name="Liu S."/>
            <person name="Lokyitsang T."/>
            <person name="Lokyitsang Y."/>
            <person name="Lubonja R."/>
            <person name="Lui A."/>
            <person name="MacDonald P."/>
            <person name="Magnisalis V."/>
            <person name="Maru K."/>
            <person name="Matthews C."/>
            <person name="McCusker W."/>
            <person name="McDonough S."/>
            <person name="Mehta T."/>
            <person name="Meldrim J."/>
            <person name="Meneus L."/>
            <person name="Mihai O."/>
            <person name="Mihalev A."/>
            <person name="Mihova T."/>
            <person name="Mittelman R."/>
            <person name="Mlenga V."/>
            <person name="Montmayeur A."/>
            <person name="Mulrain L."/>
            <person name="Navidi A."/>
            <person name="Naylor J."/>
            <person name="Negash T."/>
            <person name="Nguyen T."/>
            <person name="Nguyen N."/>
            <person name="Nicol R."/>
            <person name="Norbu C."/>
            <person name="Norbu N."/>
            <person name="Novod N."/>
            <person name="O'Neill B."/>
            <person name="Osman S."/>
            <person name="Markiewicz E."/>
            <person name="Oyono O.L."/>
            <person name="Patti C."/>
            <person name="Phunkhang P."/>
            <person name="Pierre F."/>
            <person name="Priest M."/>
            <person name="Raghuraman S."/>
            <person name="Rege F."/>
            <person name="Reyes R."/>
            <person name="Rise C."/>
            <person name="Rogov P."/>
            <person name="Ross K."/>
            <person name="Ryan E."/>
            <person name="Settipalli S."/>
            <person name="Shea T."/>
            <person name="Sherpa N."/>
            <person name="Shi L."/>
            <person name="Shih D."/>
            <person name="Sparrow T."/>
            <person name="Spaulding J."/>
            <person name="Stalker J."/>
            <person name="Stange-Thomann N."/>
            <person name="Stavropoulos S."/>
            <person name="Stone C."/>
            <person name="Strader C."/>
            <person name="Tesfaye S."/>
            <person name="Thomson T."/>
            <person name="Thoulutsang Y."/>
            <person name="Thoulutsang D."/>
            <person name="Topham K."/>
            <person name="Topping I."/>
            <person name="Tsamla T."/>
            <person name="Vassiliev H."/>
            <person name="Vo A."/>
            <person name="Wangchuk T."/>
            <person name="Wangdi T."/>
            <person name="Weiand M."/>
            <person name="Wilkinson J."/>
            <person name="Wilson A."/>
            <person name="Yadav S."/>
            <person name="Young G."/>
            <person name="Yu Q."/>
            <person name="Zembek L."/>
            <person name="Zhong D."/>
            <person name="Zimmer A."/>
            <person name="Zwirko Z."/>
            <person name="Jaffe D.B."/>
            <person name="Alvarez P."/>
            <person name="Brockman W."/>
            <person name="Butler J."/>
            <person name="Chin C."/>
            <person name="Gnerre S."/>
            <person name="Grabherr M."/>
            <person name="Kleber M."/>
            <person name="Mauceli E."/>
            <person name="MacCallum I."/>
        </authorList>
    </citation>
    <scope>NUCLEOTIDE SEQUENCE [LARGE SCALE GENOMIC DNA]</scope>
    <source>
        <strain evidence="3">white501</strain>
    </source>
</reference>
<dbReference type="EMBL" id="CH989052">
    <property type="protein sequence ID" value="EDX16133.1"/>
    <property type="molecule type" value="Genomic_DNA"/>
</dbReference>
<organism evidence="2 3">
    <name type="scientific">Drosophila simulans</name>
    <name type="common">Fruit fly</name>
    <dbReference type="NCBI Taxonomy" id="7240"/>
    <lineage>
        <taxon>Eukaryota</taxon>
        <taxon>Metazoa</taxon>
        <taxon>Ecdysozoa</taxon>
        <taxon>Arthropoda</taxon>
        <taxon>Hexapoda</taxon>
        <taxon>Insecta</taxon>
        <taxon>Pterygota</taxon>
        <taxon>Neoptera</taxon>
        <taxon>Endopterygota</taxon>
        <taxon>Diptera</taxon>
        <taxon>Brachycera</taxon>
        <taxon>Muscomorpha</taxon>
        <taxon>Ephydroidea</taxon>
        <taxon>Drosophilidae</taxon>
        <taxon>Drosophila</taxon>
        <taxon>Sophophora</taxon>
    </lineage>
</organism>
<dbReference type="Proteomes" id="UP000000304">
    <property type="component" value="Unassembled WGS sequence"/>
</dbReference>
<dbReference type="AlphaFoldDB" id="B4NVP1"/>
<dbReference type="OrthoDB" id="8185041at2759"/>
<keyword evidence="3" id="KW-1185">Reference proteome</keyword>
<dbReference type="GO" id="GO:0045202">
    <property type="term" value="C:synapse"/>
    <property type="evidence" value="ECO:0007669"/>
    <property type="project" value="GOC"/>
</dbReference>
<feature type="compositionally biased region" description="Low complexity" evidence="1">
    <location>
        <begin position="18"/>
        <end position="43"/>
    </location>
</feature>
<evidence type="ECO:0000313" key="2">
    <source>
        <dbReference type="EMBL" id="EDX16133.1"/>
    </source>
</evidence>